<dbReference type="Pfam" id="PF12770">
    <property type="entry name" value="CHAT"/>
    <property type="match status" value="1"/>
</dbReference>
<gene>
    <name evidence="3" type="ORF">POL72_04570</name>
</gene>
<dbReference type="InterPro" id="IPR024983">
    <property type="entry name" value="CHAT_dom"/>
</dbReference>
<feature type="chain" id="PRO_5045721955" evidence="1">
    <location>
        <begin position="23"/>
        <end position="958"/>
    </location>
</feature>
<name>A0ABT5BVH3_9BACT</name>
<feature type="signal peptide" evidence="1">
    <location>
        <begin position="1"/>
        <end position="22"/>
    </location>
</feature>
<dbReference type="InterPro" id="IPR011990">
    <property type="entry name" value="TPR-like_helical_dom_sf"/>
</dbReference>
<evidence type="ECO:0000256" key="1">
    <source>
        <dbReference type="SAM" id="SignalP"/>
    </source>
</evidence>
<sequence>MTRWRALRPALGAAILGAAALAPGCDARRPTGTAAQATTGASVAPATAAAPAPPLEVEFAGCSAVHVGPACALPDDRTLRIWVKAPADARVAIAVDAAVVADAPLASLDGARVQGGVLARVPVAEGARALSVTAERGGGRASFRLELRPAVDAPGLKEAETLRRRGDLDAASSALDALASDADPAVQALAIGKRARVDLARGRIPEAIAGFEASIRAHREAGRISDEFLDRFALSYALLFNGRRFAEARAALDALGPLEASHPEGRAVKPYYAALLSSEAGDLRAALRQLDASAAGAERLGLSDHRLHVLQERADVLQTLGRPLEAQALLRDVQASSPAGRAPCERASLLNDLGWNALQVAWASSGSSEPRAGAERPRALTDTESPLMAALELYGAACPKPAKRANALTNLALAKLEAGQASAARALLDEARRTDARPDAGVAMYWLEIEGRVALGSGDPASALQIYGRLARLADASELPEGRYRAALGRGRALEAMGRLDAAAQAYEQAEELRGDLGALVPLGQGRGGYLGRLEESARRLVDLLLRRDPRRAVRAARRSRARALAMLGWIDRIEALGGEERARWERALAAYREARAAFDEEGRDDWRLSSDELEAVRVARASRGRSIRARLEEALLLVRQGEPAAVEVEAAPALEEGELMLVVHPIREGWAGFAITRDGVVAQRLPALDASAPAAALAPRLLAPFDAQLRAATRLRVAAHGELARVDFHALPWDGAPLVARMPVTYGLDLPRRGARPAEGAGAGQAPERALVVADPRRDLPAARREADAVAAALSGKGLRVERLSGGLATRRAVANALEEPGLALFHYAGHGVFGGLDGWDSSLALSGGSELAVGDILALRRAPARAVLSGCDTARTEAASGARGLGLGLAQALLIAGARSVIAATRPVDDALAERVMAALYAGERGEPGEQLREASLAALRADPSSDWASFRALVP</sequence>
<dbReference type="Gene3D" id="1.25.40.10">
    <property type="entry name" value="Tetratricopeptide repeat domain"/>
    <property type="match status" value="2"/>
</dbReference>
<proteinExistence type="predicted"/>
<feature type="domain" description="CHAT" evidence="2">
    <location>
        <begin position="693"/>
        <end position="953"/>
    </location>
</feature>
<protein>
    <submittedName>
        <fullName evidence="3">CHAT domain-containing protein</fullName>
    </submittedName>
</protein>
<comment type="caution">
    <text evidence="3">The sequence shown here is derived from an EMBL/GenBank/DDBJ whole genome shotgun (WGS) entry which is preliminary data.</text>
</comment>
<dbReference type="SUPFAM" id="SSF48452">
    <property type="entry name" value="TPR-like"/>
    <property type="match status" value="1"/>
</dbReference>
<dbReference type="SMART" id="SM00028">
    <property type="entry name" value="TPR"/>
    <property type="match status" value="3"/>
</dbReference>
<evidence type="ECO:0000313" key="4">
    <source>
        <dbReference type="Proteomes" id="UP001217485"/>
    </source>
</evidence>
<dbReference type="RefSeq" id="WP_272093774.1">
    <property type="nucleotide sequence ID" value="NZ_JAQNDK010000001.1"/>
</dbReference>
<dbReference type="InterPro" id="IPR019734">
    <property type="entry name" value="TPR_rpt"/>
</dbReference>
<keyword evidence="4" id="KW-1185">Reference proteome</keyword>
<evidence type="ECO:0000313" key="3">
    <source>
        <dbReference type="EMBL" id="MDC0677002.1"/>
    </source>
</evidence>
<accession>A0ABT5BVH3</accession>
<reference evidence="3 4" key="1">
    <citation type="submission" date="2023-01" db="EMBL/GenBank/DDBJ databases">
        <title>Minimal conservation of predation-associated metabolite biosynthetic gene clusters underscores biosynthetic potential of Myxococcota including descriptions for ten novel species: Archangium lansinium sp. nov., Myxococcus landrumus sp. nov., Nannocystis bai.</title>
        <authorList>
            <person name="Ahearne A."/>
            <person name="Stevens C."/>
            <person name="Dowd S."/>
        </authorList>
    </citation>
    <scope>NUCLEOTIDE SEQUENCE [LARGE SCALE GENOMIC DNA]</scope>
    <source>
        <strain evidence="3 4">WIWO2</strain>
    </source>
</reference>
<dbReference type="Proteomes" id="UP001217485">
    <property type="component" value="Unassembled WGS sequence"/>
</dbReference>
<evidence type="ECO:0000259" key="2">
    <source>
        <dbReference type="Pfam" id="PF12770"/>
    </source>
</evidence>
<organism evidence="3 4">
    <name type="scientific">Sorangium atrum</name>
    <dbReference type="NCBI Taxonomy" id="2995308"/>
    <lineage>
        <taxon>Bacteria</taxon>
        <taxon>Pseudomonadati</taxon>
        <taxon>Myxococcota</taxon>
        <taxon>Polyangia</taxon>
        <taxon>Polyangiales</taxon>
        <taxon>Polyangiaceae</taxon>
        <taxon>Sorangium</taxon>
    </lineage>
</organism>
<dbReference type="EMBL" id="JAQNDK010000001">
    <property type="protein sequence ID" value="MDC0677002.1"/>
    <property type="molecule type" value="Genomic_DNA"/>
</dbReference>
<keyword evidence="1" id="KW-0732">Signal</keyword>